<dbReference type="RefSeq" id="XP_040644359.1">
    <property type="nucleotide sequence ID" value="XM_040792392.1"/>
</dbReference>
<protein>
    <submittedName>
        <fullName evidence="2">Uncharacterized protein</fullName>
    </submittedName>
</protein>
<evidence type="ECO:0000313" key="2">
    <source>
        <dbReference type="EMBL" id="KXG45823.1"/>
    </source>
</evidence>
<gene>
    <name evidence="2" type="ORF">PGRI_046790</name>
</gene>
<dbReference type="AlphaFoldDB" id="A0A135LA51"/>
<evidence type="ECO:0000256" key="1">
    <source>
        <dbReference type="SAM" id="MobiDB-lite"/>
    </source>
</evidence>
<name>A0A135LA51_PENPA</name>
<dbReference type="OMA" id="PFRWKHP"/>
<dbReference type="OrthoDB" id="3363286at2759"/>
<feature type="region of interest" description="Disordered" evidence="1">
    <location>
        <begin position="28"/>
        <end position="93"/>
    </location>
</feature>
<reference evidence="2 3" key="1">
    <citation type="journal article" date="2016" name="BMC Genomics">
        <title>Genome sequencing and secondary metabolism of the postharvest pathogen Penicillium griseofulvum.</title>
        <authorList>
            <person name="Banani H."/>
            <person name="Marcet-Houben M."/>
            <person name="Ballester A.R."/>
            <person name="Abbruscato P."/>
            <person name="Gonzalez-Candelas L."/>
            <person name="Gabaldon T."/>
            <person name="Spadaro D."/>
        </authorList>
    </citation>
    <scope>NUCLEOTIDE SEQUENCE [LARGE SCALE GENOMIC DNA]</scope>
    <source>
        <strain evidence="2 3">PG3</strain>
    </source>
</reference>
<comment type="caution">
    <text evidence="2">The sequence shown here is derived from an EMBL/GenBank/DDBJ whole genome shotgun (WGS) entry which is preliminary data.</text>
</comment>
<dbReference type="STRING" id="5078.A0A135LA51"/>
<feature type="compositionally biased region" description="Polar residues" evidence="1">
    <location>
        <begin position="149"/>
        <end position="159"/>
    </location>
</feature>
<feature type="compositionally biased region" description="Low complexity" evidence="1">
    <location>
        <begin position="61"/>
        <end position="72"/>
    </location>
</feature>
<sequence>MECVGTRIPYAKWRLNAFRQLLATSHAQTVSRGISTSRQIDQVDATTLETKTDKPKPNSVLPSQRLPQSPLLAHPRSGTEKHRKRRPTAQEEADLLKNPWAIMLASPARMCSVTGARLPSALLGTWGLVRQPNTDELHMMPVGLLQDSLQSNKPRNLGSSPEPIIPGQPESPKMGLNGREEESLEAPPIPTSPDKQTGRQLVLRIAELLPLIRSISVPLSKKGGKKPPIMRLLPFRWKHPQGPVTAHEEKRIIWSENTPEIMLRGMRDVVIKKLGAVLDKYKRVGTSNGVWRALDLPEYSDAALNEALGSLERFGHMEYGGVLLLGPKNSAAAGDTSQLSGSLDSVALTQTGSKVPVFDLSLLLSEADIKHLRESYCQFRHTALFFRPEDKLGIDAMISLWKIKRLLDNVALSNEASA</sequence>
<feature type="compositionally biased region" description="Polar residues" evidence="1">
    <location>
        <begin position="28"/>
        <end position="49"/>
    </location>
</feature>
<accession>A0A135LA51</accession>
<proteinExistence type="predicted"/>
<organism evidence="2 3">
    <name type="scientific">Penicillium patulum</name>
    <name type="common">Penicillium griseofulvum</name>
    <dbReference type="NCBI Taxonomy" id="5078"/>
    <lineage>
        <taxon>Eukaryota</taxon>
        <taxon>Fungi</taxon>
        <taxon>Dikarya</taxon>
        <taxon>Ascomycota</taxon>
        <taxon>Pezizomycotina</taxon>
        <taxon>Eurotiomycetes</taxon>
        <taxon>Eurotiomycetidae</taxon>
        <taxon>Eurotiales</taxon>
        <taxon>Aspergillaceae</taxon>
        <taxon>Penicillium</taxon>
    </lineage>
</organism>
<dbReference type="Proteomes" id="UP000070168">
    <property type="component" value="Unassembled WGS sequence"/>
</dbReference>
<feature type="region of interest" description="Disordered" evidence="1">
    <location>
        <begin position="149"/>
        <end position="197"/>
    </location>
</feature>
<keyword evidence="3" id="KW-1185">Reference proteome</keyword>
<evidence type="ECO:0000313" key="3">
    <source>
        <dbReference type="Proteomes" id="UP000070168"/>
    </source>
</evidence>
<dbReference type="GeneID" id="63707692"/>
<dbReference type="EMBL" id="LHQR01000069">
    <property type="protein sequence ID" value="KXG45823.1"/>
    <property type="molecule type" value="Genomic_DNA"/>
</dbReference>